<organism evidence="13 14">
    <name type="scientific">Paenibacillus antarcticus</name>
    <dbReference type="NCBI Taxonomy" id="253703"/>
    <lineage>
        <taxon>Bacteria</taxon>
        <taxon>Bacillati</taxon>
        <taxon>Bacillota</taxon>
        <taxon>Bacilli</taxon>
        <taxon>Bacillales</taxon>
        <taxon>Paenibacillaceae</taxon>
        <taxon>Paenibacillus</taxon>
    </lineage>
</organism>
<keyword evidence="5 9" id="KW-0378">Hydrolase</keyword>
<feature type="active site" description="Proton donor/acceptor" evidence="10">
    <location>
        <position position="276"/>
    </location>
</feature>
<gene>
    <name evidence="13" type="ORF">PBAT_19770</name>
</gene>
<dbReference type="AlphaFoldDB" id="A0A168KVY3"/>
<sequence length="380" mass="41403">MNYILHNVQLVLRDSIVPSANVWISEGKIMRIDTGDLPIVDGDHELIDGRWHLLVPGMIDVHIHGANGFNMMDGKTESIQEVSRVCASTGCTSFLATSVSSTIEDLLEMIRSVKLVQGREAGAKIAGIHLEGPYLNPKRKGMQNEKYLRHPDLEEMKMIFEEAGSLIKMVTIAPELPGGMELISFLKEQGVIIAIAHSDATYEEAKQAFSAGASHVTHCFNGMRPIHHRDPGLIVAAFEEKHVSLQAIVDNVHLHPAIIRLMHSLKGPEGMVLITDALQAMGMGDGNYIFGGHHVSVKDGIARLEDGTLASSTVTMNEALRYTVETGISLLDAVQMASTTPANILGLQQKGEISVGFDADLVLLDKEFQVLWTMVGGQML</sequence>
<evidence type="ECO:0000256" key="6">
    <source>
        <dbReference type="ARBA" id="ARBA00023277"/>
    </source>
</evidence>
<dbReference type="InterPro" id="IPR011059">
    <property type="entry name" value="Metal-dep_hydrolase_composite"/>
</dbReference>
<comment type="catalytic activity">
    <reaction evidence="7">
        <text>N-acetyl-D-glucosamine 6-phosphate + H2O = D-glucosamine 6-phosphate + acetate</text>
        <dbReference type="Rhea" id="RHEA:22936"/>
        <dbReference type="ChEBI" id="CHEBI:15377"/>
        <dbReference type="ChEBI" id="CHEBI:30089"/>
        <dbReference type="ChEBI" id="CHEBI:57513"/>
        <dbReference type="ChEBI" id="CHEBI:58725"/>
        <dbReference type="EC" id="3.5.1.25"/>
    </reaction>
</comment>
<evidence type="ECO:0000313" key="14">
    <source>
        <dbReference type="Proteomes" id="UP000077355"/>
    </source>
</evidence>
<protein>
    <recommendedName>
        <fullName evidence="3">N-acetylglucosamine-6-phosphate deacetylase</fullName>
        <ecNumber evidence="2">3.5.1.25</ecNumber>
    </recommendedName>
</protein>
<dbReference type="Gene3D" id="3.20.20.140">
    <property type="entry name" value="Metal-dependent hydrolases"/>
    <property type="match status" value="1"/>
</dbReference>
<comment type="similarity">
    <text evidence="1 9">Belongs to the metallo-dependent hydrolases superfamily. NagA family.</text>
</comment>
<keyword evidence="4 11" id="KW-0479">Metal-binding</keyword>
<dbReference type="PIRSF" id="PIRSF038994">
    <property type="entry name" value="NagA"/>
    <property type="match status" value="1"/>
</dbReference>
<comment type="caution">
    <text evidence="13">The sequence shown here is derived from an EMBL/GenBank/DDBJ whole genome shotgun (WGS) entry which is preliminary data.</text>
</comment>
<evidence type="ECO:0000256" key="2">
    <source>
        <dbReference type="ARBA" id="ARBA00011899"/>
    </source>
</evidence>
<evidence type="ECO:0000313" key="13">
    <source>
        <dbReference type="EMBL" id="OAB42539.1"/>
    </source>
</evidence>
<dbReference type="InterPro" id="IPR032466">
    <property type="entry name" value="Metal_Hydrolase"/>
</dbReference>
<dbReference type="FunFam" id="3.20.20.140:FF:000004">
    <property type="entry name" value="N-acetylglucosamine-6-phosphate deacetylase"/>
    <property type="match status" value="1"/>
</dbReference>
<keyword evidence="14" id="KW-1185">Reference proteome</keyword>
<evidence type="ECO:0000256" key="3">
    <source>
        <dbReference type="ARBA" id="ARBA00018029"/>
    </source>
</evidence>
<dbReference type="RefSeq" id="WP_068652135.1">
    <property type="nucleotide sequence ID" value="NZ_CP043611.1"/>
</dbReference>
<dbReference type="Proteomes" id="UP000077355">
    <property type="component" value="Unassembled WGS sequence"/>
</dbReference>
<accession>A0A168KVY3</accession>
<comment type="pathway">
    <text evidence="8">Amino-sugar metabolism; N-acetylneuraminate degradation; D-fructose 6-phosphate from N-acetylneuraminate: step 4/5.</text>
</comment>
<dbReference type="InterPro" id="IPR006680">
    <property type="entry name" value="Amidohydro-rel"/>
</dbReference>
<dbReference type="GO" id="GO:0008448">
    <property type="term" value="F:N-acetylglucosamine-6-phosphate deacetylase activity"/>
    <property type="evidence" value="ECO:0007669"/>
    <property type="project" value="UniProtKB-EC"/>
</dbReference>
<reference evidence="13 14" key="1">
    <citation type="submission" date="2016-03" db="EMBL/GenBank/DDBJ databases">
        <title>Draft genome sequence of Paenibacillus antarcticus CECT 5836.</title>
        <authorList>
            <person name="Shin S.-K."/>
            <person name="Yi H."/>
        </authorList>
    </citation>
    <scope>NUCLEOTIDE SEQUENCE [LARGE SCALE GENOMIC DNA]</scope>
    <source>
        <strain evidence="13 14">CECT 5836</strain>
    </source>
</reference>
<dbReference type="CDD" id="cd00854">
    <property type="entry name" value="NagA"/>
    <property type="match status" value="1"/>
</dbReference>
<dbReference type="InterPro" id="IPR003764">
    <property type="entry name" value="GlcNAc_6-P_deAcase"/>
</dbReference>
<dbReference type="SUPFAM" id="SSF51338">
    <property type="entry name" value="Composite domain of metallo-dependent hydrolases"/>
    <property type="match status" value="1"/>
</dbReference>
<evidence type="ECO:0000256" key="9">
    <source>
        <dbReference type="PIRNR" id="PIRNR038994"/>
    </source>
</evidence>
<evidence type="ECO:0000256" key="1">
    <source>
        <dbReference type="ARBA" id="ARBA00010716"/>
    </source>
</evidence>
<dbReference type="SUPFAM" id="SSF51556">
    <property type="entry name" value="Metallo-dependent hydrolases"/>
    <property type="match status" value="1"/>
</dbReference>
<comment type="cofactor">
    <cofactor evidence="11">
        <name>a divalent metal cation</name>
        <dbReference type="ChEBI" id="CHEBI:60240"/>
    </cofactor>
    <text evidence="11">Binds 1 divalent metal cation per subunit.</text>
</comment>
<evidence type="ECO:0000256" key="11">
    <source>
        <dbReference type="PIRSR" id="PIRSR038994-3"/>
    </source>
</evidence>
<evidence type="ECO:0000256" key="10">
    <source>
        <dbReference type="PIRSR" id="PIRSR038994-1"/>
    </source>
</evidence>
<name>A0A168KVY3_9BACL</name>
<evidence type="ECO:0000256" key="5">
    <source>
        <dbReference type="ARBA" id="ARBA00022801"/>
    </source>
</evidence>
<evidence type="ECO:0000256" key="8">
    <source>
        <dbReference type="ARBA" id="ARBA00060590"/>
    </source>
</evidence>
<feature type="binding site" evidence="11">
    <location>
        <position position="131"/>
    </location>
    <ligand>
        <name>Zn(2+)</name>
        <dbReference type="ChEBI" id="CHEBI:29105"/>
    </ligand>
</feature>
<dbReference type="GO" id="GO:0006046">
    <property type="term" value="P:N-acetylglucosamine catabolic process"/>
    <property type="evidence" value="ECO:0007669"/>
    <property type="project" value="TreeGrafter"/>
</dbReference>
<dbReference type="PANTHER" id="PTHR11113">
    <property type="entry name" value="N-ACETYLGLUCOSAMINE-6-PHOSPHATE DEACETYLASE"/>
    <property type="match status" value="1"/>
</dbReference>
<dbReference type="OrthoDB" id="9776488at2"/>
<feature type="binding site" evidence="11">
    <location>
        <position position="218"/>
    </location>
    <ligand>
        <name>Zn(2+)</name>
        <dbReference type="ChEBI" id="CHEBI:29105"/>
    </ligand>
</feature>
<feature type="binding site" evidence="11">
    <location>
        <position position="197"/>
    </location>
    <ligand>
        <name>Zn(2+)</name>
        <dbReference type="ChEBI" id="CHEBI:29105"/>
    </ligand>
</feature>
<dbReference type="EC" id="3.5.1.25" evidence="2"/>
<evidence type="ECO:0000256" key="7">
    <source>
        <dbReference type="ARBA" id="ARBA00047647"/>
    </source>
</evidence>
<dbReference type="PANTHER" id="PTHR11113:SF14">
    <property type="entry name" value="N-ACETYLGLUCOSAMINE-6-PHOSPHATE DEACETYLASE"/>
    <property type="match status" value="1"/>
</dbReference>
<dbReference type="Pfam" id="PF01979">
    <property type="entry name" value="Amidohydro_1"/>
    <property type="match status" value="1"/>
</dbReference>
<dbReference type="NCBIfam" id="TIGR00221">
    <property type="entry name" value="nagA"/>
    <property type="match status" value="1"/>
</dbReference>
<dbReference type="EMBL" id="LVJI01000035">
    <property type="protein sequence ID" value="OAB42539.1"/>
    <property type="molecule type" value="Genomic_DNA"/>
</dbReference>
<dbReference type="Gene3D" id="2.30.40.10">
    <property type="entry name" value="Urease, subunit C, domain 1"/>
    <property type="match status" value="1"/>
</dbReference>
<feature type="domain" description="Amidohydrolase-related" evidence="12">
    <location>
        <begin position="54"/>
        <end position="379"/>
    </location>
</feature>
<proteinExistence type="inferred from homology"/>
<evidence type="ECO:0000259" key="12">
    <source>
        <dbReference type="Pfam" id="PF01979"/>
    </source>
</evidence>
<keyword evidence="6 9" id="KW-0119">Carbohydrate metabolism</keyword>
<dbReference type="GO" id="GO:0046872">
    <property type="term" value="F:metal ion binding"/>
    <property type="evidence" value="ECO:0007669"/>
    <property type="project" value="UniProtKB-KW"/>
</dbReference>
<evidence type="ECO:0000256" key="4">
    <source>
        <dbReference type="ARBA" id="ARBA00022723"/>
    </source>
</evidence>